<accession>M2ZE24</accession>
<feature type="compositionally biased region" description="Pro residues" evidence="1">
    <location>
        <begin position="511"/>
        <end position="523"/>
    </location>
</feature>
<dbReference type="HOGENOM" id="CLU_462478_0_0_1"/>
<dbReference type="eggNOG" id="ENOG502RG1X">
    <property type="taxonomic scope" value="Eukaryota"/>
</dbReference>
<keyword evidence="3" id="KW-1185">Reference proteome</keyword>
<dbReference type="EMBL" id="KB446566">
    <property type="protein sequence ID" value="EME77379.1"/>
    <property type="molecule type" value="Genomic_DNA"/>
</dbReference>
<dbReference type="Proteomes" id="UP000016932">
    <property type="component" value="Unassembled WGS sequence"/>
</dbReference>
<dbReference type="RefSeq" id="XP_007932135.1">
    <property type="nucleotide sequence ID" value="XM_007933944.1"/>
</dbReference>
<feature type="compositionally biased region" description="Polar residues" evidence="1">
    <location>
        <begin position="500"/>
        <end position="510"/>
    </location>
</feature>
<dbReference type="VEuPathDB" id="FungiDB:MYCFIDRAFT_83310"/>
<feature type="compositionally biased region" description="Polar residues" evidence="1">
    <location>
        <begin position="398"/>
        <end position="432"/>
    </location>
</feature>
<name>M2ZE24_PSEFD</name>
<dbReference type="OrthoDB" id="3647304at2759"/>
<feature type="compositionally biased region" description="Low complexity" evidence="1">
    <location>
        <begin position="460"/>
        <end position="475"/>
    </location>
</feature>
<dbReference type="AlphaFoldDB" id="M2ZE24"/>
<gene>
    <name evidence="2" type="ORF">MYCFIDRAFT_83310</name>
</gene>
<dbReference type="GeneID" id="19342046"/>
<sequence>MPSKRAVLSDLTSQLGLRAFYSKKGTDFKANPTVAQLWDKLTELCKVHYLKAMEYIPRCPEIRDAQANLLKEHGPAIWSADNQRPWLLNPGEGATSSPYARDLYWHDLADQKFIKETFLTFVVEKILRWRKDHIRTSRATSDNLFDPTYTSNPASTNTRTAHSDSPANWECFSVNREDHLNASLLSQSVWLGDYDQAKVSINGPTWNEVEKNYFESTTGGSECFGAEPHAFDALPGVVACYLQCAACCAAGRQPCERLKIWTFKCSLKGRDVYACLKELPEREWRRLKSDTPLWSFWKLNGGYTTNWFLTPVSENATTPLLQSDIIQHGPDKGKRKRQDSPQPEAKSTNPPKRTTRSSKSRSMIARKTAFNAINKHGGPAIPRAAVQSTESPHVVPRSTPTRGRQPSYDSLYDTTPAPQNKTQAPASASATSFFGRYTRPPYINAERPEATNPDPEASTHDATATTQATAFAPSTQHTAPTLPAETEHEAEPQPAATIEPGTNNTATSERPPTPGPAPPPSQSPQPSLTEIKPFPRSSSTMEPPPFTLRFPIWFKSKIRDSAASKVVYLDDSMTVQNVFNRLRKNLKRQIEGQKQPLVAIDLRFAVDGEALITVDEDDEDGWEMVLSMVKEAERKEMYGSLECQ</sequence>
<evidence type="ECO:0000313" key="3">
    <source>
        <dbReference type="Proteomes" id="UP000016932"/>
    </source>
</evidence>
<evidence type="ECO:0000313" key="2">
    <source>
        <dbReference type="EMBL" id="EME77379.1"/>
    </source>
</evidence>
<dbReference type="KEGG" id="pfj:MYCFIDRAFT_83310"/>
<proteinExistence type="predicted"/>
<feature type="region of interest" description="Disordered" evidence="1">
    <location>
        <begin position="323"/>
        <end position="364"/>
    </location>
</feature>
<evidence type="ECO:0000256" key="1">
    <source>
        <dbReference type="SAM" id="MobiDB-lite"/>
    </source>
</evidence>
<reference evidence="2 3" key="1">
    <citation type="journal article" date="2012" name="PLoS Pathog.">
        <title>Diverse lifestyles and strategies of plant pathogenesis encoded in the genomes of eighteen Dothideomycetes fungi.</title>
        <authorList>
            <person name="Ohm R.A."/>
            <person name="Feau N."/>
            <person name="Henrissat B."/>
            <person name="Schoch C.L."/>
            <person name="Horwitz B.A."/>
            <person name="Barry K.W."/>
            <person name="Condon B.J."/>
            <person name="Copeland A.C."/>
            <person name="Dhillon B."/>
            <person name="Glaser F."/>
            <person name="Hesse C.N."/>
            <person name="Kosti I."/>
            <person name="LaButti K."/>
            <person name="Lindquist E.A."/>
            <person name="Lucas S."/>
            <person name="Salamov A.A."/>
            <person name="Bradshaw R.E."/>
            <person name="Ciuffetti L."/>
            <person name="Hamelin R.C."/>
            <person name="Kema G.H.J."/>
            <person name="Lawrence C."/>
            <person name="Scott J.A."/>
            <person name="Spatafora J.W."/>
            <person name="Turgeon B.G."/>
            <person name="de Wit P.J.G.M."/>
            <person name="Zhong S."/>
            <person name="Goodwin S.B."/>
            <person name="Grigoriev I.V."/>
        </authorList>
    </citation>
    <scope>NUCLEOTIDE SEQUENCE [LARGE SCALE GENOMIC DNA]</scope>
    <source>
        <strain evidence="2 3">CIRAD86</strain>
    </source>
</reference>
<protein>
    <submittedName>
        <fullName evidence="2">Uncharacterized protein</fullName>
    </submittedName>
</protein>
<feature type="region of interest" description="Disordered" evidence="1">
    <location>
        <begin position="385"/>
        <end position="542"/>
    </location>
</feature>
<organism evidence="2 3">
    <name type="scientific">Pseudocercospora fijiensis (strain CIRAD86)</name>
    <name type="common">Black leaf streak disease fungus</name>
    <name type="synonym">Mycosphaerella fijiensis</name>
    <dbReference type="NCBI Taxonomy" id="383855"/>
    <lineage>
        <taxon>Eukaryota</taxon>
        <taxon>Fungi</taxon>
        <taxon>Dikarya</taxon>
        <taxon>Ascomycota</taxon>
        <taxon>Pezizomycotina</taxon>
        <taxon>Dothideomycetes</taxon>
        <taxon>Dothideomycetidae</taxon>
        <taxon>Mycosphaerellales</taxon>
        <taxon>Mycosphaerellaceae</taxon>
        <taxon>Pseudocercospora</taxon>
    </lineage>
</organism>